<dbReference type="PANTHER" id="PTHR30273:SF2">
    <property type="entry name" value="PROTEIN FECR"/>
    <property type="match status" value="1"/>
</dbReference>
<dbReference type="PIRSF" id="PIRSF018266">
    <property type="entry name" value="FecR"/>
    <property type="match status" value="1"/>
</dbReference>
<keyword evidence="1" id="KW-0812">Transmembrane</keyword>
<keyword evidence="1" id="KW-1133">Transmembrane helix</keyword>
<evidence type="ECO:0000313" key="4">
    <source>
        <dbReference type="Proteomes" id="UP000706039"/>
    </source>
</evidence>
<dbReference type="Proteomes" id="UP000706039">
    <property type="component" value="Unassembled WGS sequence"/>
</dbReference>
<dbReference type="Pfam" id="PF04773">
    <property type="entry name" value="FecR"/>
    <property type="match status" value="1"/>
</dbReference>
<accession>A0ABS7PRL8</accession>
<keyword evidence="4" id="KW-1185">Reference proteome</keyword>
<proteinExistence type="predicted"/>
<name>A0ABS7PRL8_9SPHN</name>
<evidence type="ECO:0000313" key="3">
    <source>
        <dbReference type="EMBL" id="MBY8823987.1"/>
    </source>
</evidence>
<reference evidence="3 4" key="1">
    <citation type="submission" date="2021-08" db="EMBL/GenBank/DDBJ databases">
        <authorList>
            <person name="Tuo L."/>
        </authorList>
    </citation>
    <scope>NUCLEOTIDE SEQUENCE [LARGE SCALE GENOMIC DNA]</scope>
    <source>
        <strain evidence="3 4">JCM 31229</strain>
    </source>
</reference>
<dbReference type="Gene3D" id="2.60.120.1440">
    <property type="match status" value="1"/>
</dbReference>
<dbReference type="InterPro" id="IPR012373">
    <property type="entry name" value="Ferrdict_sens_TM"/>
</dbReference>
<gene>
    <name evidence="3" type="ORF">K7G82_16905</name>
</gene>
<comment type="caution">
    <text evidence="3">The sequence shown here is derived from an EMBL/GenBank/DDBJ whole genome shotgun (WGS) entry which is preliminary data.</text>
</comment>
<evidence type="ECO:0000259" key="2">
    <source>
        <dbReference type="Pfam" id="PF04773"/>
    </source>
</evidence>
<keyword evidence="1" id="KW-0472">Membrane</keyword>
<protein>
    <submittedName>
        <fullName evidence="3">FecR domain-containing protein</fullName>
    </submittedName>
</protein>
<feature type="domain" description="FecR protein" evidence="2">
    <location>
        <begin position="110"/>
        <end position="202"/>
    </location>
</feature>
<dbReference type="InterPro" id="IPR006860">
    <property type="entry name" value="FecR"/>
</dbReference>
<organism evidence="3 4">
    <name type="scientific">Sphingomonas colocasiae</name>
    <dbReference type="NCBI Taxonomy" id="1848973"/>
    <lineage>
        <taxon>Bacteria</taxon>
        <taxon>Pseudomonadati</taxon>
        <taxon>Pseudomonadota</taxon>
        <taxon>Alphaproteobacteria</taxon>
        <taxon>Sphingomonadales</taxon>
        <taxon>Sphingomonadaceae</taxon>
        <taxon>Sphingomonas</taxon>
    </lineage>
</organism>
<sequence>MMSDRQSAAEIEEQAVRWVWRIDAEGRTPALQAELNGWLAGDVRRRGALLQAEATWLLLDRGSQLQVSEPEPAEVERRRWFTARRAMFGGAGALAASIAAAFLLMQPDARYDTAVGEIRRVPLADGSAAVINTASAVDFDARGDRRVVRLAQGEAWFQVAKDKQRPFVVEAGDVRVRAVGTAFSVRRREGGADVLVTEGVVETWVVGAEGHRVRVGAGARAFVADNAAISSRPSAPSEIDRALAWRNGKIDLSGETLDWAAAEFNRYNDRERIVVDRSIAGERLFGIFRTDDPEGFAAAVRMSLGARIARDAEGQITISAEK</sequence>
<dbReference type="PANTHER" id="PTHR30273">
    <property type="entry name" value="PERIPLASMIC SIGNAL SENSOR AND SIGMA FACTOR ACTIVATOR FECR-RELATED"/>
    <property type="match status" value="1"/>
</dbReference>
<dbReference type="EMBL" id="JAINVV010000008">
    <property type="protein sequence ID" value="MBY8823987.1"/>
    <property type="molecule type" value="Genomic_DNA"/>
</dbReference>
<evidence type="ECO:0000256" key="1">
    <source>
        <dbReference type="SAM" id="Phobius"/>
    </source>
</evidence>
<feature type="transmembrane region" description="Helical" evidence="1">
    <location>
        <begin position="86"/>
        <end position="105"/>
    </location>
</feature>